<dbReference type="PANTHER" id="PTHR43568">
    <property type="entry name" value="P PROTEIN"/>
    <property type="match status" value="1"/>
</dbReference>
<feature type="transmembrane region" description="Helical" evidence="7">
    <location>
        <begin position="472"/>
        <end position="489"/>
    </location>
</feature>
<accession>A0A6J0RFI2</accession>
<evidence type="ECO:0000313" key="10">
    <source>
        <dbReference type="RefSeq" id="XP_019844405.2"/>
    </source>
</evidence>
<feature type="compositionally biased region" description="Low complexity" evidence="6">
    <location>
        <begin position="58"/>
        <end position="97"/>
    </location>
</feature>
<feature type="domain" description="Citrate transporter-like" evidence="8">
    <location>
        <begin position="461"/>
        <end position="892"/>
    </location>
</feature>
<dbReference type="AlphaFoldDB" id="A0A6J0RFI2"/>
<feature type="transmembrane region" description="Helical" evidence="7">
    <location>
        <begin position="926"/>
        <end position="952"/>
    </location>
</feature>
<evidence type="ECO:0000256" key="7">
    <source>
        <dbReference type="SAM" id="Phobius"/>
    </source>
</evidence>
<feature type="transmembrane region" description="Helical" evidence="7">
    <location>
        <begin position="501"/>
        <end position="521"/>
    </location>
</feature>
<dbReference type="GO" id="GO:0016020">
    <property type="term" value="C:membrane"/>
    <property type="evidence" value="ECO:0007669"/>
    <property type="project" value="UniProtKB-SubCell"/>
</dbReference>
<evidence type="ECO:0000256" key="5">
    <source>
        <dbReference type="ARBA" id="ARBA00023136"/>
    </source>
</evidence>
<feature type="compositionally biased region" description="Polar residues" evidence="6">
    <location>
        <begin position="34"/>
        <end position="54"/>
    </location>
</feature>
<evidence type="ECO:0000256" key="1">
    <source>
        <dbReference type="ARBA" id="ARBA00004141"/>
    </source>
</evidence>
<dbReference type="InterPro" id="IPR051475">
    <property type="entry name" value="Diverse_Ion_Transporter"/>
</dbReference>
<keyword evidence="9" id="KW-1185">Reference proteome</keyword>
<keyword evidence="4 7" id="KW-1133">Transmembrane helix</keyword>
<evidence type="ECO:0000256" key="2">
    <source>
        <dbReference type="ARBA" id="ARBA00022448"/>
    </source>
</evidence>
<reference evidence="9" key="1">
    <citation type="submission" date="2025-05" db="UniProtKB">
        <authorList>
            <consortium name="RefSeq"/>
        </authorList>
    </citation>
    <scope>NUCLEOTIDE SEQUENCE [LARGE SCALE GENOMIC DNA]</scope>
</reference>
<dbReference type="OrthoDB" id="442352at2759"/>
<proteinExistence type="predicted"/>
<dbReference type="InParanoid" id="A0A6J0RFI2"/>
<comment type="subcellular location">
    <subcellularLocation>
        <location evidence="1">Membrane</location>
        <topology evidence="1">Multi-pass membrane protein</topology>
    </subcellularLocation>
</comment>
<evidence type="ECO:0000259" key="8">
    <source>
        <dbReference type="Pfam" id="PF03600"/>
    </source>
</evidence>
<feature type="transmembrane region" description="Helical" evidence="7">
    <location>
        <begin position="796"/>
        <end position="816"/>
    </location>
</feature>
<feature type="transmembrane region" description="Helical" evidence="7">
    <location>
        <begin position="541"/>
        <end position="559"/>
    </location>
</feature>
<gene>
    <name evidence="10" type="primary">LOC109579236</name>
</gene>
<keyword evidence="5 7" id="KW-0472">Membrane</keyword>
<feature type="transmembrane region" description="Helical" evidence="7">
    <location>
        <begin position="580"/>
        <end position="601"/>
    </location>
</feature>
<feature type="compositionally biased region" description="Polar residues" evidence="6">
    <location>
        <begin position="1"/>
        <end position="14"/>
    </location>
</feature>
<dbReference type="InterPro" id="IPR004680">
    <property type="entry name" value="Cit_transptr-like_dom"/>
</dbReference>
<dbReference type="PANTHER" id="PTHR43568:SF1">
    <property type="entry name" value="P PROTEIN"/>
    <property type="match status" value="1"/>
</dbReference>
<dbReference type="GeneID" id="109579236"/>
<feature type="region of interest" description="Disordered" evidence="6">
    <location>
        <begin position="1"/>
        <end position="99"/>
    </location>
</feature>
<keyword evidence="2" id="KW-0813">Transport</keyword>
<evidence type="ECO:0000313" key="9">
    <source>
        <dbReference type="Proteomes" id="UP001652620"/>
    </source>
</evidence>
<feature type="transmembrane region" description="Helical" evidence="7">
    <location>
        <begin position="836"/>
        <end position="856"/>
    </location>
</feature>
<reference evidence="10" key="2">
    <citation type="submission" date="2025-08" db="UniProtKB">
        <authorList>
            <consortium name="RefSeq"/>
        </authorList>
    </citation>
    <scope>IDENTIFICATION</scope>
    <source>
        <tissue evidence="10">Adult</tissue>
    </source>
</reference>
<dbReference type="RefSeq" id="XP_019844405.2">
    <property type="nucleotide sequence ID" value="XM_019988846.2"/>
</dbReference>
<dbReference type="Proteomes" id="UP001652620">
    <property type="component" value="Chromosome 1"/>
</dbReference>
<feature type="transmembrane region" description="Helical" evidence="7">
    <location>
        <begin position="621"/>
        <end position="644"/>
    </location>
</feature>
<dbReference type="Pfam" id="PF03600">
    <property type="entry name" value="CitMHS"/>
    <property type="match status" value="1"/>
</dbReference>
<protein>
    <submittedName>
        <fullName evidence="10">P protein</fullName>
    </submittedName>
</protein>
<dbReference type="GO" id="GO:0055085">
    <property type="term" value="P:transmembrane transport"/>
    <property type="evidence" value="ECO:0007669"/>
    <property type="project" value="InterPro"/>
</dbReference>
<keyword evidence="3 7" id="KW-0812">Transmembrane</keyword>
<sequence length="960" mass="107745">MADENNQNPDTNQPKPAVREETTNEIASRDEDNNQTTESGENPGNYQTTESNQDTENKQNPENNQNPDDNPNTEITQRQENNQNPEENQNPEYNPPQAAEMPILFEEIVKPQTMKITPVESEASPADTPIVFEEIVKPHTMKVTPVESDVSIAIEPTETASFVNAAPPDHEKIEVEGERSRLPTPAPSERTISRILPLSAEKQLQPDDIEAPPARRTDSVKSKRTVSLLATTSNVDKIIEEDIHLTSAQKAVLRQFEGMMKKPEHEQEHPELHIEDIIQVKRAWLKPIGLTLVWLMFTVQFIIYRDLPRNPTLVSLHAGERVVINVPAITATAISMSIKGPFLEDGELIYAGRESEANFVFIQAVRTFYDENMTEIITVNIADLWREYLDTSMEIDMIKPRERLALLSLWKNVSKDNYTRMFLNAHTDINETVTIKYNYDSLPVPTEKGLLFALLVLVLLYGLFIFEITNPTLSSLICSTFALAILSILNPKPSFDTILEWIDMPMLALLFSMMIIVAIISDAGMFDFIAVYAYQISKGSVYRLIMNLCFFISLVSAFLNNSTTMLLSSPITIKLCEVSGMNPVSVLIYLMICANVGAAFTPLGSPPNVIITTNSFLQDHGITFGVFVLNMAPCTFLVLLQTYFQLRFYTEHSKLLDHESQTIQQDVVNRGIKRWERASSAIGSFLADDRKLRGVINRAVDKMRAAGKGNYKKPKPDPLRYEHTLAELKKHHGVIDKILLIKCAIVLIFIVSIFMLRSFDFFNVIGFSWTALLGAILLLILADINDYEGLLCRIEWSTLMFLSSFFVLIEVLSRLGFEDLIGENIIKAIKSTPHDFQLLVALLLILWVTAFASCFLNNNPVTQMMVRIVVSIAQIKPLALPLGPLVWALVMGAAFGGNGSLIGASANIVTAGVANKHLYKLTFRSYFLVGFSVMLVNICIASVYLILMYVIISWDGMIFE</sequence>
<evidence type="ECO:0000256" key="3">
    <source>
        <dbReference type="ARBA" id="ARBA00022692"/>
    </source>
</evidence>
<evidence type="ECO:0000256" key="4">
    <source>
        <dbReference type="ARBA" id="ARBA00022989"/>
    </source>
</evidence>
<name>A0A6J0RFI2_BACDO</name>
<feature type="transmembrane region" description="Helical" evidence="7">
    <location>
        <begin position="895"/>
        <end position="914"/>
    </location>
</feature>
<feature type="transmembrane region" description="Helical" evidence="7">
    <location>
        <begin position="449"/>
        <end position="466"/>
    </location>
</feature>
<evidence type="ECO:0000256" key="6">
    <source>
        <dbReference type="SAM" id="MobiDB-lite"/>
    </source>
</evidence>
<organism evidence="9 10">
    <name type="scientific">Bactrocera dorsalis</name>
    <name type="common">Oriental fruit fly</name>
    <name type="synonym">Dacus dorsalis</name>
    <dbReference type="NCBI Taxonomy" id="27457"/>
    <lineage>
        <taxon>Eukaryota</taxon>
        <taxon>Metazoa</taxon>
        <taxon>Ecdysozoa</taxon>
        <taxon>Arthropoda</taxon>
        <taxon>Hexapoda</taxon>
        <taxon>Insecta</taxon>
        <taxon>Pterygota</taxon>
        <taxon>Neoptera</taxon>
        <taxon>Endopterygota</taxon>
        <taxon>Diptera</taxon>
        <taxon>Brachycera</taxon>
        <taxon>Muscomorpha</taxon>
        <taxon>Tephritoidea</taxon>
        <taxon>Tephritidae</taxon>
        <taxon>Bactrocera</taxon>
        <taxon>Bactrocera</taxon>
    </lineage>
</organism>
<feature type="transmembrane region" description="Helical" evidence="7">
    <location>
        <begin position="762"/>
        <end position="784"/>
    </location>
</feature>
<feature type="compositionally biased region" description="Basic and acidic residues" evidence="6">
    <location>
        <begin position="17"/>
        <end position="32"/>
    </location>
</feature>
<dbReference type="CDD" id="cd01116">
    <property type="entry name" value="P_permease"/>
    <property type="match status" value="1"/>
</dbReference>
<dbReference type="KEGG" id="bdr:109579236"/>
<feature type="transmembrane region" description="Helical" evidence="7">
    <location>
        <begin position="738"/>
        <end position="756"/>
    </location>
</feature>